<feature type="coiled-coil region" evidence="7">
    <location>
        <begin position="413"/>
        <end position="440"/>
    </location>
</feature>
<comment type="domain">
    <text evidence="7">Contains large globular domains required for ATP hydrolysis at each terminus and a third globular domain forming a flexible hinge near the middle of the molecule. These domains are separated by coiled-coil structures.</text>
</comment>
<dbReference type="Proteomes" id="UP000051612">
    <property type="component" value="Unassembled WGS sequence"/>
</dbReference>
<evidence type="ECO:0000256" key="3">
    <source>
        <dbReference type="ARBA" id="ARBA00022741"/>
    </source>
</evidence>
<dbReference type="InterPro" id="IPR003395">
    <property type="entry name" value="RecF/RecN/SMC_N"/>
</dbReference>
<organism evidence="9 10">
    <name type="scientific">Ligilactobacillus murinus DSM 20452 = NBRC 14221</name>
    <dbReference type="NCBI Taxonomy" id="1423772"/>
    <lineage>
        <taxon>Bacteria</taxon>
        <taxon>Bacillati</taxon>
        <taxon>Bacillota</taxon>
        <taxon>Bacilli</taxon>
        <taxon>Lactobacillales</taxon>
        <taxon>Lactobacillaceae</taxon>
        <taxon>Ligilactobacillus</taxon>
    </lineage>
</organism>
<dbReference type="Gene3D" id="3.30.70.1620">
    <property type="match status" value="1"/>
</dbReference>
<dbReference type="FunFam" id="3.40.50.300:FF:000901">
    <property type="entry name" value="Chromosome partition protein Smc"/>
    <property type="match status" value="1"/>
</dbReference>
<dbReference type="HAMAP" id="MF_01894">
    <property type="entry name" value="Smc_prok"/>
    <property type="match status" value="1"/>
</dbReference>
<dbReference type="FunFam" id="3.40.50.300:FF:000984">
    <property type="entry name" value="Chromosome partition protein Smc"/>
    <property type="match status" value="1"/>
</dbReference>
<evidence type="ECO:0000313" key="10">
    <source>
        <dbReference type="Proteomes" id="UP000051612"/>
    </source>
</evidence>
<dbReference type="GO" id="GO:0005694">
    <property type="term" value="C:chromosome"/>
    <property type="evidence" value="ECO:0007669"/>
    <property type="project" value="InterPro"/>
</dbReference>
<dbReference type="InterPro" id="IPR024704">
    <property type="entry name" value="SMC"/>
</dbReference>
<evidence type="ECO:0000256" key="7">
    <source>
        <dbReference type="HAMAP-Rule" id="MF_01894"/>
    </source>
</evidence>
<proteinExistence type="inferred from homology"/>
<accession>A0A0R2B2H0</accession>
<dbReference type="GO" id="GO:0030261">
    <property type="term" value="P:chromosome condensation"/>
    <property type="evidence" value="ECO:0007669"/>
    <property type="project" value="InterPro"/>
</dbReference>
<sequence length="1179" mass="132388">MKLKSLTLNGFKSFADKTKIEFQDGMTGIVGPNGSGKSNIIEALRWALGEQSAKSLRGGKMPDVIFAGSQTRAPLNHAEVELEFDNSDHFLDLNADQVVISRKIYRNGDSDFLINNAKVRLRDIVELFMDTGLGRESFSIISQGKVEAIFNSKPQDRRVLIEEVAGVVKYKKEKQKAQQELAETTDHLDRVADIITELRQQREPLKEQASIAKDYVAQKEEFDHYEKSRLVLEIEQRAKNKAQIEAKLSEIEKLLATHTKHAELQEQKSQQLADKQAKLEAKLDEDQREFNLLTGQREKLIGRQDISKHDDDLFNERLAEFNENIKRDESLVAKLQAQVDELTTQQAKAASLQNKYTKQIRDIQAALVDDPETLADQVEKLRQDLIDLMQAQVSTKNELAYLEQENQRNSEQHQADQKRIANAKAQLATLKEKQASASKQATEAKTAYAKVQATVLELQTQQTTAQRLREDQQRRWLKASEILQKARAQHESLQNIAANYAGYYHGVKAILQADLTGVVGSVAQRLKVPAQVAKAIDVALGAQLQNVIVTDERSAKAAINYLTKKKAGRATFLPRTTVKPRFLAQGHLQTIQQQVGVVGLAKDLVQYDPLDKPVVEYLLGAIVIAQDLDAATKLAVKLNYSVKIVTLAGEVINAGGSMTGGQDRNQRTGLLEQQQQVEKLAADITVMEQKLSQIEFEGGQTKEKVEQLVKELETLKPSEQQALEAHQQALKNLERCELEVEHQADQVKQLEVIASMSEADQSQYESKHQALVEQQATLTKDIETKQSEIKLRVALQKDTSATQAKQQATLNELKQKEAIAKERAQLLQVQVKESQVQLEQTHARITKAQSKISEIKENQKQNQVRDTDIEAKRQDVEQRYEELEQAITAQKQKRQDLAVRLKNAQQELKRANELRQASLDEKSDIKAQLGSFKADLARDLDELAQNYGLSYEMAKQENQATDLEFVKNKVHLLKLGIEELGEVNLGAISEFERINTRYEFLTQQQADLLEAKAQLVQSMDEMDAEAKSRFKQAFDEVAAAFSAIFPQVFEGGKAMLSLTDPADLLTTGVEIMAQPPGKKFQHLNLLSGGERALTAIVLLFAILKVRPVPFVVLDEAEAALDDANVIRYSRYLQRFNAQTQFIVITHRKGTMMNADVLYGVTMQESGVSKMVSVSLDELA</sequence>
<evidence type="ECO:0000256" key="1">
    <source>
        <dbReference type="ARBA" id="ARBA00004496"/>
    </source>
</evidence>
<keyword evidence="3 7" id="KW-0547">Nucleotide-binding</keyword>
<dbReference type="PIRSF" id="PIRSF005719">
    <property type="entry name" value="SMC"/>
    <property type="match status" value="1"/>
</dbReference>
<dbReference type="SUPFAM" id="SSF52540">
    <property type="entry name" value="P-loop containing nucleoside triphosphate hydrolases"/>
    <property type="match status" value="1"/>
</dbReference>
<keyword evidence="5 7" id="KW-0175">Coiled coil</keyword>
<evidence type="ECO:0000259" key="8">
    <source>
        <dbReference type="SMART" id="SM00968"/>
    </source>
</evidence>
<dbReference type="GO" id="GO:0005737">
    <property type="term" value="C:cytoplasm"/>
    <property type="evidence" value="ECO:0007669"/>
    <property type="project" value="UniProtKB-SubCell"/>
</dbReference>
<feature type="domain" description="SMC hinge" evidence="8">
    <location>
        <begin position="516"/>
        <end position="635"/>
    </location>
</feature>
<dbReference type="RefSeq" id="WP_056959526.1">
    <property type="nucleotide sequence ID" value="NZ_AYYN01000140.1"/>
</dbReference>
<dbReference type="GO" id="GO:0016887">
    <property type="term" value="F:ATP hydrolysis activity"/>
    <property type="evidence" value="ECO:0007669"/>
    <property type="project" value="InterPro"/>
</dbReference>
<dbReference type="Gene3D" id="1.20.1060.20">
    <property type="match status" value="1"/>
</dbReference>
<comment type="similarity">
    <text evidence="7">Belongs to the SMC family.</text>
</comment>
<reference evidence="9 10" key="1">
    <citation type="journal article" date="2015" name="Genome Announc.">
        <title>Expanding the biotechnology potential of lactobacilli through comparative genomics of 213 strains and associated genera.</title>
        <authorList>
            <person name="Sun Z."/>
            <person name="Harris H.M."/>
            <person name="McCann A."/>
            <person name="Guo C."/>
            <person name="Argimon S."/>
            <person name="Zhang W."/>
            <person name="Yang X."/>
            <person name="Jeffery I.B."/>
            <person name="Cooney J.C."/>
            <person name="Kagawa T.F."/>
            <person name="Liu W."/>
            <person name="Song Y."/>
            <person name="Salvetti E."/>
            <person name="Wrobel A."/>
            <person name="Rasinkangas P."/>
            <person name="Parkhill J."/>
            <person name="Rea M.C."/>
            <person name="O'Sullivan O."/>
            <person name="Ritari J."/>
            <person name="Douillard F.P."/>
            <person name="Paul Ross R."/>
            <person name="Yang R."/>
            <person name="Briner A.E."/>
            <person name="Felis G.E."/>
            <person name="de Vos W.M."/>
            <person name="Barrangou R."/>
            <person name="Klaenhammer T.R."/>
            <person name="Caufield P.W."/>
            <person name="Cui Y."/>
            <person name="Zhang H."/>
            <person name="O'Toole P.W."/>
        </authorList>
    </citation>
    <scope>NUCLEOTIDE SEQUENCE [LARGE SCALE GENOMIC DNA]</scope>
    <source>
        <strain evidence="9 10">DSM 20452</strain>
    </source>
</reference>
<comment type="function">
    <text evidence="7">Required for chromosome condensation and partitioning.</text>
</comment>
<evidence type="ECO:0000256" key="2">
    <source>
        <dbReference type="ARBA" id="ARBA00022490"/>
    </source>
</evidence>
<dbReference type="GO" id="GO:0003677">
    <property type="term" value="F:DNA binding"/>
    <property type="evidence" value="ECO:0007669"/>
    <property type="project" value="UniProtKB-UniRule"/>
</dbReference>
<dbReference type="PATRIC" id="fig|1423772.3.peg.998"/>
<dbReference type="NCBIfam" id="TIGR02168">
    <property type="entry name" value="SMC_prok_B"/>
    <property type="match status" value="1"/>
</dbReference>
<evidence type="ECO:0000256" key="6">
    <source>
        <dbReference type="ARBA" id="ARBA00023125"/>
    </source>
</evidence>
<comment type="subcellular location">
    <subcellularLocation>
        <location evidence="1 7">Cytoplasm</location>
    </subcellularLocation>
</comment>
<protein>
    <recommendedName>
        <fullName evidence="7">Chromosome partition protein Smc</fullName>
    </recommendedName>
</protein>
<dbReference type="GO" id="GO:0006260">
    <property type="term" value="P:DNA replication"/>
    <property type="evidence" value="ECO:0007669"/>
    <property type="project" value="UniProtKB-UniRule"/>
</dbReference>
<feature type="coiled-coil region" evidence="7">
    <location>
        <begin position="234"/>
        <end position="289"/>
    </location>
</feature>
<dbReference type="InterPro" id="IPR027417">
    <property type="entry name" value="P-loop_NTPase"/>
</dbReference>
<dbReference type="AlphaFoldDB" id="A0A0R2B2H0"/>
<dbReference type="InterPro" id="IPR036277">
    <property type="entry name" value="SMC_hinge_sf"/>
</dbReference>
<name>A0A0R2B2H0_9LACO</name>
<dbReference type="GO" id="GO:0007059">
    <property type="term" value="P:chromosome segregation"/>
    <property type="evidence" value="ECO:0007669"/>
    <property type="project" value="UniProtKB-UniRule"/>
</dbReference>
<dbReference type="PANTHER" id="PTHR43977">
    <property type="entry name" value="STRUCTURAL MAINTENANCE OF CHROMOSOMES PROTEIN 3"/>
    <property type="match status" value="1"/>
</dbReference>
<feature type="binding site" evidence="7">
    <location>
        <begin position="32"/>
        <end position="39"/>
    </location>
    <ligand>
        <name>ATP</name>
        <dbReference type="ChEBI" id="CHEBI:30616"/>
    </ligand>
</feature>
<dbReference type="CDD" id="cd03278">
    <property type="entry name" value="ABC_SMC_barmotin"/>
    <property type="match status" value="2"/>
</dbReference>
<dbReference type="Gene3D" id="3.40.50.300">
    <property type="entry name" value="P-loop containing nucleotide triphosphate hydrolases"/>
    <property type="match status" value="2"/>
</dbReference>
<keyword evidence="6 7" id="KW-0238">DNA-binding</keyword>
<dbReference type="SUPFAM" id="SSF75553">
    <property type="entry name" value="Smc hinge domain"/>
    <property type="match status" value="1"/>
</dbReference>
<dbReference type="SMART" id="SM00968">
    <property type="entry name" value="SMC_hinge"/>
    <property type="match status" value="1"/>
</dbReference>
<dbReference type="GO" id="GO:0005524">
    <property type="term" value="F:ATP binding"/>
    <property type="evidence" value="ECO:0007669"/>
    <property type="project" value="UniProtKB-UniRule"/>
</dbReference>
<dbReference type="Pfam" id="PF06470">
    <property type="entry name" value="SMC_hinge"/>
    <property type="match status" value="1"/>
</dbReference>
<evidence type="ECO:0000256" key="4">
    <source>
        <dbReference type="ARBA" id="ARBA00022840"/>
    </source>
</evidence>
<dbReference type="Pfam" id="PF02463">
    <property type="entry name" value="SMC_N"/>
    <property type="match status" value="2"/>
</dbReference>
<evidence type="ECO:0000313" key="9">
    <source>
        <dbReference type="EMBL" id="KRM73656.1"/>
    </source>
</evidence>
<comment type="subunit">
    <text evidence="7">Homodimer.</text>
</comment>
<dbReference type="InterPro" id="IPR011890">
    <property type="entry name" value="SMC_prok"/>
</dbReference>
<feature type="coiled-coil region" evidence="7">
    <location>
        <begin position="670"/>
        <end position="753"/>
    </location>
</feature>
<feature type="coiled-coil region" evidence="7">
    <location>
        <begin position="318"/>
        <end position="355"/>
    </location>
</feature>
<keyword evidence="4 7" id="KW-0067">ATP-binding</keyword>
<keyword evidence="2 7" id="KW-0963">Cytoplasm</keyword>
<evidence type="ECO:0000256" key="5">
    <source>
        <dbReference type="ARBA" id="ARBA00023054"/>
    </source>
</evidence>
<gene>
    <name evidence="7" type="primary">smc</name>
    <name evidence="9" type="ORF">FC48_GL000924</name>
</gene>
<feature type="coiled-coil region" evidence="7">
    <location>
        <begin position="810"/>
        <end position="921"/>
    </location>
</feature>
<dbReference type="GO" id="GO:0007062">
    <property type="term" value="P:sister chromatid cohesion"/>
    <property type="evidence" value="ECO:0007669"/>
    <property type="project" value="InterPro"/>
</dbReference>
<dbReference type="EMBL" id="AYYN01000140">
    <property type="protein sequence ID" value="KRM73656.1"/>
    <property type="molecule type" value="Genomic_DNA"/>
</dbReference>
<comment type="caution">
    <text evidence="9">The sequence shown here is derived from an EMBL/GenBank/DDBJ whole genome shotgun (WGS) entry which is preliminary data.</text>
</comment>
<dbReference type="InterPro" id="IPR010935">
    <property type="entry name" value="SMC_hinge"/>
</dbReference>